<organism evidence="4 5">
    <name type="scientific">Dioscorea cayennensis subsp. rotundata</name>
    <name type="common">White Guinea yam</name>
    <name type="synonym">Dioscorea rotundata</name>
    <dbReference type="NCBI Taxonomy" id="55577"/>
    <lineage>
        <taxon>Eukaryota</taxon>
        <taxon>Viridiplantae</taxon>
        <taxon>Streptophyta</taxon>
        <taxon>Embryophyta</taxon>
        <taxon>Tracheophyta</taxon>
        <taxon>Spermatophyta</taxon>
        <taxon>Magnoliopsida</taxon>
        <taxon>Liliopsida</taxon>
        <taxon>Dioscoreales</taxon>
        <taxon>Dioscoreaceae</taxon>
        <taxon>Dioscorea</taxon>
    </lineage>
</organism>
<dbReference type="GeneID" id="120261845"/>
<evidence type="ECO:0000259" key="2">
    <source>
        <dbReference type="Pfam" id="PF04782"/>
    </source>
</evidence>
<evidence type="ECO:0000313" key="5">
    <source>
        <dbReference type="RefSeq" id="XP_039125783.1"/>
    </source>
</evidence>
<feature type="region of interest" description="Disordered" evidence="1">
    <location>
        <begin position="62"/>
        <end position="151"/>
    </location>
</feature>
<reference evidence="5" key="1">
    <citation type="submission" date="2025-08" db="UniProtKB">
        <authorList>
            <consortium name="RefSeq"/>
        </authorList>
    </citation>
    <scope>IDENTIFICATION</scope>
</reference>
<feature type="domain" description="DUF632" evidence="2">
    <location>
        <begin position="367"/>
        <end position="681"/>
    </location>
</feature>
<dbReference type="Pfam" id="PF04782">
    <property type="entry name" value="DUF632"/>
    <property type="match status" value="1"/>
</dbReference>
<dbReference type="Proteomes" id="UP001515500">
    <property type="component" value="Chromosome 5"/>
</dbReference>
<feature type="compositionally biased region" description="Basic and acidic residues" evidence="1">
    <location>
        <begin position="271"/>
        <end position="284"/>
    </location>
</feature>
<feature type="compositionally biased region" description="Low complexity" evidence="1">
    <location>
        <begin position="84"/>
        <end position="106"/>
    </location>
</feature>
<name>A0AB40BEN8_DIOCR</name>
<feature type="compositionally biased region" description="Low complexity" evidence="1">
    <location>
        <begin position="62"/>
        <end position="77"/>
    </location>
</feature>
<accession>A0AB40BEN8</accession>
<proteinExistence type="predicted"/>
<dbReference type="PANTHER" id="PTHR21450:SF2">
    <property type="entry name" value="FAMILY PROTEIN, PUTATIVE (DUF630 AND DUF632)-RELATED"/>
    <property type="match status" value="1"/>
</dbReference>
<sequence length="804" mass="90008">MGCAGSKEEDSPVLALCRERRDLIRAAVDGRYALASAHAAYFHALAAVGDALHRFARDELIPISSSPSSPHLTLPSSEGKPKPSRSSSNGAASSSSSATPLSHSLSFDGSHIHLSSDPPSEHNVEGERDDVRTRSPSPSPSPSRAAPSAMPSPYYNYMRSSAIPTMVYEENPYAYSYAGYGGYGYSYPPYGDPIGSPDPPGTDAARRDSSPPPPPPPAGSAWDFFNPFDSYEQYMPEYSQFRMSSVVSSPDSDEVREKEGIPDLEDEMEPEPVKKMEKEKKVIEEDSGAGTSKAVAPEQEKEEVKDVVEEKESKESASEGEKSKGSGSGTEEGHVRRKSVSFEEDASLATEASGVTALSVHATRNVMEAVEEIKEQFKLASRFGQELSVMLEVGKMRYRSANGILRAIFSWILDFMALPVLVSSQNSYGSVLERNNMGHAASESHTNMKFSNLSSTLEKLYEWEKKLYKEIKEEERLRVIYDKKYMELKALDDSGAESNKIDSVRESIRILRTKISIVLKSVDVISIRMHKVRDEELQPQLVELIQGLIRMWKFVLECHQKQFQAIVESQNQNFMAKTAIQRNSVDKATIELERELLHWCSSFNEWIQSQKTYIETLNGWLIRWLPREEEVTPDGVVPFSPSRIGAPAIFIISNDWFHAMQRISEVEVIRTMRAFAANVHQLWESQDEEQRQKLKAEYLSRDYSRRLKSLYQENSNLNVILASENNQAPIDDRVLALDSIKKRVEEERAKHAEAVKQVQEVASGSLRNGLVPIFEALKNFTSDTLKAYEGLRMPDEIAQSAGTT</sequence>
<dbReference type="RefSeq" id="XP_039125783.1">
    <property type="nucleotide sequence ID" value="XM_039269849.1"/>
</dbReference>
<evidence type="ECO:0000313" key="4">
    <source>
        <dbReference type="Proteomes" id="UP001515500"/>
    </source>
</evidence>
<feature type="compositionally biased region" description="Basic and acidic residues" evidence="1">
    <location>
        <begin position="119"/>
        <end position="133"/>
    </location>
</feature>
<protein>
    <submittedName>
        <fullName evidence="5">Protein ALTERED PHOSPHATE STARVATION RESPONSE 1-like</fullName>
    </submittedName>
</protein>
<evidence type="ECO:0000259" key="3">
    <source>
        <dbReference type="Pfam" id="PF04783"/>
    </source>
</evidence>
<feature type="compositionally biased region" description="Low complexity" evidence="1">
    <location>
        <begin position="142"/>
        <end position="151"/>
    </location>
</feature>
<keyword evidence="4" id="KW-1185">Reference proteome</keyword>
<feature type="compositionally biased region" description="Basic and acidic residues" evidence="1">
    <location>
        <begin position="298"/>
        <end position="324"/>
    </location>
</feature>
<dbReference type="InterPro" id="IPR006867">
    <property type="entry name" value="DUF632"/>
</dbReference>
<dbReference type="PANTHER" id="PTHR21450">
    <property type="entry name" value="PROTEIN ALTERED PHOSPHATE STARVATION RESPONSE 1"/>
    <property type="match status" value="1"/>
</dbReference>
<dbReference type="AlphaFoldDB" id="A0AB40BEN8"/>
<dbReference type="Pfam" id="PF04783">
    <property type="entry name" value="DUF630"/>
    <property type="match status" value="1"/>
</dbReference>
<feature type="region of interest" description="Disordered" evidence="1">
    <location>
        <begin position="187"/>
        <end position="226"/>
    </location>
</feature>
<gene>
    <name evidence="5" type="primary">LOC120261845</name>
</gene>
<feature type="region of interest" description="Disordered" evidence="1">
    <location>
        <begin position="242"/>
        <end position="344"/>
    </location>
</feature>
<feature type="domain" description="DUF630" evidence="3">
    <location>
        <begin position="1"/>
        <end position="59"/>
    </location>
</feature>
<dbReference type="InterPro" id="IPR006868">
    <property type="entry name" value="DUF630"/>
</dbReference>
<evidence type="ECO:0000256" key="1">
    <source>
        <dbReference type="SAM" id="MobiDB-lite"/>
    </source>
</evidence>